<dbReference type="PANTHER" id="PTHR43166:SF9">
    <property type="entry name" value="GLUTAMATE_ASPARTATE IMPORT ATP-BINDING PROTEIN GLTL"/>
    <property type="match status" value="1"/>
</dbReference>
<organism evidence="11 12">
    <name type="scientific">Caballeronia udeis</name>
    <dbReference type="NCBI Taxonomy" id="1232866"/>
    <lineage>
        <taxon>Bacteria</taxon>
        <taxon>Pseudomonadati</taxon>
        <taxon>Pseudomonadota</taxon>
        <taxon>Betaproteobacteria</taxon>
        <taxon>Burkholderiales</taxon>
        <taxon>Burkholderiaceae</taxon>
        <taxon>Caballeronia</taxon>
    </lineage>
</organism>
<evidence type="ECO:0000256" key="8">
    <source>
        <dbReference type="ARBA" id="ARBA00022970"/>
    </source>
</evidence>
<dbReference type="InterPro" id="IPR017871">
    <property type="entry name" value="ABC_transporter-like_CS"/>
</dbReference>
<reference evidence="11 12" key="1">
    <citation type="submission" date="2016-01" db="EMBL/GenBank/DDBJ databases">
        <authorList>
            <person name="Oliw E.H."/>
        </authorList>
    </citation>
    <scope>NUCLEOTIDE SEQUENCE [LARGE SCALE GENOMIC DNA]</scope>
    <source>
        <strain evidence="11">LMG 27134</strain>
    </source>
</reference>
<evidence type="ECO:0000256" key="4">
    <source>
        <dbReference type="ARBA" id="ARBA00022475"/>
    </source>
</evidence>
<keyword evidence="3" id="KW-0813">Transport</keyword>
<dbReference type="GO" id="GO:0016887">
    <property type="term" value="F:ATP hydrolysis activity"/>
    <property type="evidence" value="ECO:0007669"/>
    <property type="project" value="InterPro"/>
</dbReference>
<dbReference type="Pfam" id="PF00005">
    <property type="entry name" value="ABC_tran"/>
    <property type="match status" value="1"/>
</dbReference>
<name>A0A158FDL4_9BURK</name>
<dbReference type="PANTHER" id="PTHR43166">
    <property type="entry name" value="AMINO ACID IMPORT ATP-BINDING PROTEIN"/>
    <property type="match status" value="1"/>
</dbReference>
<evidence type="ECO:0000313" key="12">
    <source>
        <dbReference type="Proteomes" id="UP000054683"/>
    </source>
</evidence>
<dbReference type="InterPro" id="IPR030679">
    <property type="entry name" value="ABC_ATPase_HisP-typ"/>
</dbReference>
<evidence type="ECO:0000256" key="7">
    <source>
        <dbReference type="ARBA" id="ARBA00022840"/>
    </source>
</evidence>
<gene>
    <name evidence="11" type="ORF">AWB69_00997</name>
</gene>
<feature type="domain" description="ABC transporter" evidence="10">
    <location>
        <begin position="41"/>
        <end position="282"/>
    </location>
</feature>
<dbReference type="SMART" id="SM00382">
    <property type="entry name" value="AAA"/>
    <property type="match status" value="1"/>
</dbReference>
<keyword evidence="4" id="KW-1003">Cell membrane</keyword>
<dbReference type="InterPro" id="IPR050086">
    <property type="entry name" value="MetN_ABC_transporter-like"/>
</dbReference>
<dbReference type="PROSITE" id="PS00211">
    <property type="entry name" value="ABC_TRANSPORTER_1"/>
    <property type="match status" value="1"/>
</dbReference>
<keyword evidence="6" id="KW-0547">Nucleotide-binding</keyword>
<dbReference type="InterPro" id="IPR003593">
    <property type="entry name" value="AAA+_ATPase"/>
</dbReference>
<evidence type="ECO:0000256" key="6">
    <source>
        <dbReference type="ARBA" id="ARBA00022741"/>
    </source>
</evidence>
<keyword evidence="9" id="KW-0472">Membrane</keyword>
<comment type="subcellular location">
    <subcellularLocation>
        <location evidence="1">Cell membrane</location>
        <topology evidence="1">Peripheral membrane protein</topology>
    </subcellularLocation>
</comment>
<evidence type="ECO:0000256" key="3">
    <source>
        <dbReference type="ARBA" id="ARBA00022448"/>
    </source>
</evidence>
<keyword evidence="8" id="KW-0029">Amino-acid transport</keyword>
<dbReference type="GO" id="GO:0015424">
    <property type="term" value="F:ABC-type amino acid transporter activity"/>
    <property type="evidence" value="ECO:0007669"/>
    <property type="project" value="InterPro"/>
</dbReference>
<sequence>MEQVMKVSRLMKHDADARPAGWQEGHVPGRPALQAGTQPLVSIKGLSKQYGPTVKVLKGLDLDMQHDDRLVVIGPSGGGKSTLLRVLMGLETIDGGTVEFNGSPYLSFDEANQRTRMDLGIRKQIGMVFQNYTLFAHLDVLRNLTLAPCKVKGEPRAEAERRATSLLDRFGLATKTRAYPAQLSGGQKQRVAIARALMLDPRLMLFDEVTSALDPELVAEVETVILELASQGMPMVMVTHDMWFARKVASRIVFCADGVVVESGTPDEMFKNPKHTRTQEFLNNVLHVN</sequence>
<evidence type="ECO:0000256" key="5">
    <source>
        <dbReference type="ARBA" id="ARBA00022519"/>
    </source>
</evidence>
<evidence type="ECO:0000256" key="2">
    <source>
        <dbReference type="ARBA" id="ARBA00005417"/>
    </source>
</evidence>
<evidence type="ECO:0000256" key="9">
    <source>
        <dbReference type="ARBA" id="ARBA00023136"/>
    </source>
</evidence>
<comment type="similarity">
    <text evidence="2">Belongs to the ABC transporter superfamily.</text>
</comment>
<keyword evidence="7" id="KW-0067">ATP-binding</keyword>
<accession>A0A158FDL4</accession>
<dbReference type="EMBL" id="FCOK02000004">
    <property type="protein sequence ID" value="SAL17825.1"/>
    <property type="molecule type" value="Genomic_DNA"/>
</dbReference>
<dbReference type="GO" id="GO:0005886">
    <property type="term" value="C:plasma membrane"/>
    <property type="evidence" value="ECO:0007669"/>
    <property type="project" value="UniProtKB-SubCell"/>
</dbReference>
<dbReference type="GO" id="GO:0005524">
    <property type="term" value="F:ATP binding"/>
    <property type="evidence" value="ECO:0007669"/>
    <property type="project" value="UniProtKB-KW"/>
</dbReference>
<proteinExistence type="inferred from homology"/>
<dbReference type="InterPro" id="IPR003439">
    <property type="entry name" value="ABC_transporter-like_ATP-bd"/>
</dbReference>
<dbReference type="InterPro" id="IPR027417">
    <property type="entry name" value="P-loop_NTPase"/>
</dbReference>
<evidence type="ECO:0000256" key="1">
    <source>
        <dbReference type="ARBA" id="ARBA00004202"/>
    </source>
</evidence>
<evidence type="ECO:0000313" key="11">
    <source>
        <dbReference type="EMBL" id="SAL17825.1"/>
    </source>
</evidence>
<dbReference type="AlphaFoldDB" id="A0A158FDL4"/>
<protein>
    <submittedName>
        <fullName evidence="11">ABC transporter</fullName>
    </submittedName>
</protein>
<dbReference type="Proteomes" id="UP000054683">
    <property type="component" value="Unassembled WGS sequence"/>
</dbReference>
<dbReference type="Gene3D" id="3.40.50.300">
    <property type="entry name" value="P-loop containing nucleotide triphosphate hydrolases"/>
    <property type="match status" value="1"/>
</dbReference>
<dbReference type="PIRSF" id="PIRSF039085">
    <property type="entry name" value="ABC_ATPase_HisP"/>
    <property type="match status" value="1"/>
</dbReference>
<keyword evidence="5" id="KW-0997">Cell inner membrane</keyword>
<dbReference type="SUPFAM" id="SSF52540">
    <property type="entry name" value="P-loop containing nucleoside triphosphate hydrolases"/>
    <property type="match status" value="1"/>
</dbReference>
<evidence type="ECO:0000259" key="10">
    <source>
        <dbReference type="PROSITE" id="PS50893"/>
    </source>
</evidence>
<dbReference type="PROSITE" id="PS50893">
    <property type="entry name" value="ABC_TRANSPORTER_2"/>
    <property type="match status" value="1"/>
</dbReference>